<protein>
    <submittedName>
        <fullName evidence="2">Uncharacterized protein</fullName>
    </submittedName>
</protein>
<dbReference type="EMBL" id="LGRX02007511">
    <property type="protein sequence ID" value="KAK3274859.1"/>
    <property type="molecule type" value="Genomic_DNA"/>
</dbReference>
<evidence type="ECO:0000313" key="2">
    <source>
        <dbReference type="EMBL" id="KAK3274859.1"/>
    </source>
</evidence>
<proteinExistence type="predicted"/>
<accession>A0AAE0GB02</accession>
<comment type="caution">
    <text evidence="2">The sequence shown here is derived from an EMBL/GenBank/DDBJ whole genome shotgun (WGS) entry which is preliminary data.</text>
</comment>
<reference evidence="2 3" key="1">
    <citation type="journal article" date="2015" name="Genome Biol. Evol.">
        <title>Comparative Genomics of a Bacterivorous Green Alga Reveals Evolutionary Causalities and Consequences of Phago-Mixotrophic Mode of Nutrition.</title>
        <authorList>
            <person name="Burns J.A."/>
            <person name="Paasch A."/>
            <person name="Narechania A."/>
            <person name="Kim E."/>
        </authorList>
    </citation>
    <scope>NUCLEOTIDE SEQUENCE [LARGE SCALE GENOMIC DNA]</scope>
    <source>
        <strain evidence="2 3">PLY_AMNH</strain>
    </source>
</reference>
<keyword evidence="3" id="KW-1185">Reference proteome</keyword>
<evidence type="ECO:0000313" key="3">
    <source>
        <dbReference type="Proteomes" id="UP001190700"/>
    </source>
</evidence>
<gene>
    <name evidence="2" type="ORF">CYMTET_16998</name>
</gene>
<organism evidence="2 3">
    <name type="scientific">Cymbomonas tetramitiformis</name>
    <dbReference type="NCBI Taxonomy" id="36881"/>
    <lineage>
        <taxon>Eukaryota</taxon>
        <taxon>Viridiplantae</taxon>
        <taxon>Chlorophyta</taxon>
        <taxon>Pyramimonadophyceae</taxon>
        <taxon>Pyramimonadales</taxon>
        <taxon>Pyramimonadaceae</taxon>
        <taxon>Cymbomonas</taxon>
    </lineage>
</organism>
<evidence type="ECO:0000256" key="1">
    <source>
        <dbReference type="SAM" id="MobiDB-lite"/>
    </source>
</evidence>
<sequence length="194" mass="20075">MGGAKLAQHHQVQWGNVGGGRGGGPKNGVDVLDEVAVGVRGVESAVFAREGADDGQLWGGLEGLVDLGGTKADPKTVGVRVADALDVETQPLKGTTPVVRVDAGGLIVKGKSHTAENRGENGVNELVDDVVVGLVLVVQVQKLEDLVARNRAKHVRHVGQKDGKVSLGISGPSTDRPTLALKPWARRSLANSSP</sequence>
<dbReference type="AlphaFoldDB" id="A0AAE0GB02"/>
<feature type="region of interest" description="Disordered" evidence="1">
    <location>
        <begin position="163"/>
        <end position="194"/>
    </location>
</feature>
<dbReference type="Proteomes" id="UP001190700">
    <property type="component" value="Unassembled WGS sequence"/>
</dbReference>
<name>A0AAE0GB02_9CHLO</name>